<reference evidence="1" key="1">
    <citation type="submission" date="2023-02" db="EMBL/GenBank/DDBJ databases">
        <title>The sequence of Aeromonas hydrophila K533.</title>
        <authorList>
            <person name="Luo X."/>
        </authorList>
    </citation>
    <scope>NUCLEOTIDE SEQUENCE</scope>
    <source>
        <strain evidence="1">K533</strain>
    </source>
</reference>
<name>A0AAX3P431_AERHY</name>
<sequence>MKNIKGSLGFLGLTDWWLNEISKKERETILAIYNPMGSSSNNLIEGDISWTTEEPISLIYGIASWLKEKEHLELSMKLFSKAKSLIKTGTSALNIHFLYHSEIKIYYRHRDLIGLDPTITACEQQIKIAQKAAQEFVIENFQQLDFAMKRQLAVSQEFYESLPSHTGYKQLSIIMANLNQYQKAIELCEQAQAQGWAGDWDKRIERYQKKAGKVTG</sequence>
<organism evidence="1 2">
    <name type="scientific">Aeromonas hydrophila</name>
    <dbReference type="NCBI Taxonomy" id="644"/>
    <lineage>
        <taxon>Bacteria</taxon>
        <taxon>Pseudomonadati</taxon>
        <taxon>Pseudomonadota</taxon>
        <taxon>Gammaproteobacteria</taxon>
        <taxon>Aeromonadales</taxon>
        <taxon>Aeromonadaceae</taxon>
        <taxon>Aeromonas</taxon>
    </lineage>
</organism>
<evidence type="ECO:0000313" key="2">
    <source>
        <dbReference type="Proteomes" id="UP001214666"/>
    </source>
</evidence>
<dbReference type="Proteomes" id="UP001214666">
    <property type="component" value="Chromosome"/>
</dbReference>
<protein>
    <recommendedName>
        <fullName evidence="3">Tetratricopeptide repeat protein</fullName>
    </recommendedName>
</protein>
<dbReference type="AlphaFoldDB" id="A0AAX3P431"/>
<proteinExistence type="predicted"/>
<dbReference type="RefSeq" id="WP_264098709.1">
    <property type="nucleotide sequence ID" value="NZ_CP118942.1"/>
</dbReference>
<evidence type="ECO:0008006" key="3">
    <source>
        <dbReference type="Google" id="ProtNLM"/>
    </source>
</evidence>
<accession>A0AAX3P431</accession>
<evidence type="ECO:0000313" key="1">
    <source>
        <dbReference type="EMBL" id="WEE25368.1"/>
    </source>
</evidence>
<dbReference type="EMBL" id="CP118942">
    <property type="protein sequence ID" value="WEE25368.1"/>
    <property type="molecule type" value="Genomic_DNA"/>
</dbReference>
<gene>
    <name evidence="1" type="ORF">PY771_17195</name>
</gene>